<dbReference type="AlphaFoldDB" id="A0A5E7PWQ5"/>
<proteinExistence type="predicted"/>
<evidence type="ECO:0000313" key="2">
    <source>
        <dbReference type="Proteomes" id="UP000327111"/>
    </source>
</evidence>
<gene>
    <name evidence="1" type="ORF">PS854_05511</name>
</gene>
<dbReference type="Proteomes" id="UP000327111">
    <property type="component" value="Unassembled WGS sequence"/>
</dbReference>
<evidence type="ECO:0000313" key="1">
    <source>
        <dbReference type="EMBL" id="VVP53859.1"/>
    </source>
</evidence>
<organism evidence="1 2">
    <name type="scientific">Pseudomonas fluorescens</name>
    <dbReference type="NCBI Taxonomy" id="294"/>
    <lineage>
        <taxon>Bacteria</taxon>
        <taxon>Pseudomonadati</taxon>
        <taxon>Pseudomonadota</taxon>
        <taxon>Gammaproteobacteria</taxon>
        <taxon>Pseudomonadales</taxon>
        <taxon>Pseudomonadaceae</taxon>
        <taxon>Pseudomonas</taxon>
    </lineage>
</organism>
<name>A0A5E7PWQ5_PSEFL</name>
<dbReference type="EMBL" id="CABVIF010000018">
    <property type="protein sequence ID" value="VVP53859.1"/>
    <property type="molecule type" value="Genomic_DNA"/>
</dbReference>
<reference evidence="1 2" key="1">
    <citation type="submission" date="2019-09" db="EMBL/GenBank/DDBJ databases">
        <authorList>
            <person name="Chandra G."/>
            <person name="Truman W A."/>
        </authorList>
    </citation>
    <scope>NUCLEOTIDE SEQUENCE [LARGE SCALE GENOMIC DNA]</scope>
    <source>
        <strain evidence="1">PS854</strain>
    </source>
</reference>
<sequence>MWLHRFKIMQAKRAEQLSGHKEVSKFTQGYVT</sequence>
<protein>
    <submittedName>
        <fullName evidence="1">Uncharacterized protein</fullName>
    </submittedName>
</protein>
<accession>A0A5E7PWQ5</accession>